<feature type="domain" description="DUF7134" evidence="12">
    <location>
        <begin position="70"/>
        <end position="206"/>
    </location>
</feature>
<organism evidence="13 14">
    <name type="scientific">Streptomyces coeruleofuscus</name>
    <dbReference type="NCBI Taxonomy" id="66879"/>
    <lineage>
        <taxon>Bacteria</taxon>
        <taxon>Bacillati</taxon>
        <taxon>Actinomycetota</taxon>
        <taxon>Actinomycetes</taxon>
        <taxon>Kitasatosporales</taxon>
        <taxon>Streptomycetaceae</taxon>
        <taxon>Streptomyces</taxon>
    </lineage>
</organism>
<keyword evidence="7" id="KW-0067">ATP-binding</keyword>
<feature type="domain" description="Signal transduction histidine kinase subgroup 3 dimerisation and phosphoacceptor" evidence="11">
    <location>
        <begin position="231"/>
        <end position="293"/>
    </location>
</feature>
<dbReference type="PANTHER" id="PTHR24421:SF10">
    <property type="entry name" value="NITRATE_NITRITE SENSOR PROTEIN NARQ"/>
    <property type="match status" value="1"/>
</dbReference>
<name>A0ABN3HMY3_9ACTN</name>
<evidence type="ECO:0000256" key="4">
    <source>
        <dbReference type="ARBA" id="ARBA00022679"/>
    </source>
</evidence>
<evidence type="ECO:0000259" key="10">
    <source>
        <dbReference type="Pfam" id="PF02518"/>
    </source>
</evidence>
<accession>A0ABN3HMY3</accession>
<evidence type="ECO:0000256" key="2">
    <source>
        <dbReference type="ARBA" id="ARBA00012438"/>
    </source>
</evidence>
<dbReference type="Pfam" id="PF02518">
    <property type="entry name" value="HATPase_c"/>
    <property type="match status" value="1"/>
</dbReference>
<keyword evidence="9" id="KW-1133">Transmembrane helix</keyword>
<feature type="domain" description="Histidine kinase/HSP90-like ATPase" evidence="10">
    <location>
        <begin position="339"/>
        <end position="420"/>
    </location>
</feature>
<gene>
    <name evidence="13" type="ORF">GCM10010255_08760</name>
</gene>
<evidence type="ECO:0000256" key="1">
    <source>
        <dbReference type="ARBA" id="ARBA00000085"/>
    </source>
</evidence>
<protein>
    <recommendedName>
        <fullName evidence="2">histidine kinase</fullName>
        <ecNumber evidence="2">2.7.13.3</ecNumber>
    </recommendedName>
</protein>
<feature type="transmembrane region" description="Helical" evidence="9">
    <location>
        <begin position="181"/>
        <end position="200"/>
    </location>
</feature>
<dbReference type="InterPro" id="IPR055558">
    <property type="entry name" value="DUF7134"/>
</dbReference>
<keyword evidence="9" id="KW-0812">Transmembrane</keyword>
<keyword evidence="3" id="KW-0597">Phosphoprotein</keyword>
<sequence length="429" mass="45248">MHPWGAHRSPPVVGGAPRSAALAWTNTHRERSTARTDTMAEAVPAHRRGQARPPGHQVKRLLVRAAHVPPIVQDAALAAALFAVTFGPGRLEGATGLSLQAALVLPLVWRRRAPLTVFGVIAAVALAQWLLGVQLPADAALLIALGTVTARSPWRHALLAGVVLETGAVMSAARWAPEGKFLASAAAMTAAVAACALLGVNARIRRAAQEDHVAHLERERDRKAQLAVVEERARIAREMHDSVTHTLSVIVALADAVVHTRPDDPLAVTDQIAETGRQALTDMRRSLGILRDGEPDAERHPLPGIAQLELLCDQMCAVGLPTRLRVDDGLARVPAAAQLTAYRIVQEALTNTLRHAPAGTRAEVRVSCSPRAVTVEVTDDGPAAPVTTPGRGIAGMRERAAAYGGTVHAGPLPGGGWQVLSRLALDGAR</sequence>
<comment type="caution">
    <text evidence="13">The sequence shown here is derived from an EMBL/GenBank/DDBJ whole genome shotgun (WGS) entry which is preliminary data.</text>
</comment>
<dbReference type="Proteomes" id="UP001499986">
    <property type="component" value="Unassembled WGS sequence"/>
</dbReference>
<evidence type="ECO:0000256" key="5">
    <source>
        <dbReference type="ARBA" id="ARBA00022741"/>
    </source>
</evidence>
<dbReference type="InterPro" id="IPR050482">
    <property type="entry name" value="Sensor_HK_TwoCompSys"/>
</dbReference>
<dbReference type="SUPFAM" id="SSF55874">
    <property type="entry name" value="ATPase domain of HSP90 chaperone/DNA topoisomerase II/histidine kinase"/>
    <property type="match status" value="1"/>
</dbReference>
<evidence type="ECO:0000313" key="14">
    <source>
        <dbReference type="Proteomes" id="UP001499986"/>
    </source>
</evidence>
<dbReference type="CDD" id="cd16917">
    <property type="entry name" value="HATPase_UhpB-NarQ-NarX-like"/>
    <property type="match status" value="1"/>
</dbReference>
<proteinExistence type="predicted"/>
<keyword evidence="14" id="KW-1185">Reference proteome</keyword>
<evidence type="ECO:0000256" key="9">
    <source>
        <dbReference type="SAM" id="Phobius"/>
    </source>
</evidence>
<evidence type="ECO:0000313" key="13">
    <source>
        <dbReference type="EMBL" id="GAA2384209.1"/>
    </source>
</evidence>
<dbReference type="GO" id="GO:0016301">
    <property type="term" value="F:kinase activity"/>
    <property type="evidence" value="ECO:0007669"/>
    <property type="project" value="UniProtKB-KW"/>
</dbReference>
<dbReference type="InterPro" id="IPR036890">
    <property type="entry name" value="HATPase_C_sf"/>
</dbReference>
<evidence type="ECO:0000259" key="12">
    <source>
        <dbReference type="Pfam" id="PF23539"/>
    </source>
</evidence>
<keyword evidence="9" id="KW-0472">Membrane</keyword>
<dbReference type="EC" id="2.7.13.3" evidence="2"/>
<comment type="catalytic activity">
    <reaction evidence="1">
        <text>ATP + protein L-histidine = ADP + protein N-phospho-L-histidine.</text>
        <dbReference type="EC" id="2.7.13.3"/>
    </reaction>
</comment>
<dbReference type="Gene3D" id="3.30.565.10">
    <property type="entry name" value="Histidine kinase-like ATPase, C-terminal domain"/>
    <property type="match status" value="1"/>
</dbReference>
<dbReference type="PANTHER" id="PTHR24421">
    <property type="entry name" value="NITRATE/NITRITE SENSOR PROTEIN NARX-RELATED"/>
    <property type="match status" value="1"/>
</dbReference>
<keyword evidence="6 13" id="KW-0418">Kinase</keyword>
<evidence type="ECO:0000256" key="6">
    <source>
        <dbReference type="ARBA" id="ARBA00022777"/>
    </source>
</evidence>
<evidence type="ECO:0000259" key="11">
    <source>
        <dbReference type="Pfam" id="PF07730"/>
    </source>
</evidence>
<dbReference type="Gene3D" id="1.20.5.1930">
    <property type="match status" value="1"/>
</dbReference>
<evidence type="ECO:0000256" key="3">
    <source>
        <dbReference type="ARBA" id="ARBA00022553"/>
    </source>
</evidence>
<evidence type="ECO:0000256" key="7">
    <source>
        <dbReference type="ARBA" id="ARBA00022840"/>
    </source>
</evidence>
<evidence type="ECO:0000256" key="8">
    <source>
        <dbReference type="ARBA" id="ARBA00023012"/>
    </source>
</evidence>
<dbReference type="Pfam" id="PF07730">
    <property type="entry name" value="HisKA_3"/>
    <property type="match status" value="1"/>
</dbReference>
<keyword evidence="5" id="KW-0547">Nucleotide-binding</keyword>
<keyword evidence="4" id="KW-0808">Transferase</keyword>
<dbReference type="Pfam" id="PF23539">
    <property type="entry name" value="DUF7134"/>
    <property type="match status" value="1"/>
</dbReference>
<dbReference type="InterPro" id="IPR003594">
    <property type="entry name" value="HATPase_dom"/>
</dbReference>
<dbReference type="InterPro" id="IPR011712">
    <property type="entry name" value="Sig_transdc_His_kin_sub3_dim/P"/>
</dbReference>
<dbReference type="EMBL" id="BAAASE010000001">
    <property type="protein sequence ID" value="GAA2384209.1"/>
    <property type="molecule type" value="Genomic_DNA"/>
</dbReference>
<feature type="transmembrane region" description="Helical" evidence="9">
    <location>
        <begin position="115"/>
        <end position="145"/>
    </location>
</feature>
<keyword evidence="8" id="KW-0902">Two-component regulatory system</keyword>
<reference evidence="13 14" key="1">
    <citation type="journal article" date="2019" name="Int. J. Syst. Evol. Microbiol.">
        <title>The Global Catalogue of Microorganisms (GCM) 10K type strain sequencing project: providing services to taxonomists for standard genome sequencing and annotation.</title>
        <authorList>
            <consortium name="The Broad Institute Genomics Platform"/>
            <consortium name="The Broad Institute Genome Sequencing Center for Infectious Disease"/>
            <person name="Wu L."/>
            <person name="Ma J."/>
        </authorList>
    </citation>
    <scope>NUCLEOTIDE SEQUENCE [LARGE SCALE GENOMIC DNA]</scope>
    <source>
        <strain evidence="13 14">JCM 4358</strain>
    </source>
</reference>